<dbReference type="PRINTS" id="PR00725">
    <property type="entry name" value="DADACBPTASE1"/>
</dbReference>
<keyword evidence="13" id="KW-0645">Protease</keyword>
<keyword evidence="4" id="KW-0133">Cell shape</keyword>
<evidence type="ECO:0000256" key="11">
    <source>
        <dbReference type="SAM" id="Phobius"/>
    </source>
</evidence>
<evidence type="ECO:0000256" key="8">
    <source>
        <dbReference type="PIRSR" id="PIRSR618044-2"/>
    </source>
</evidence>
<feature type="region of interest" description="Disordered" evidence="10">
    <location>
        <begin position="49"/>
        <end position="82"/>
    </location>
</feature>
<protein>
    <submittedName>
        <fullName evidence="13">D-alanyl-D-alanine carboxypeptidase</fullName>
    </submittedName>
</protein>
<keyword evidence="2" id="KW-0732">Signal</keyword>
<reference evidence="13" key="2">
    <citation type="journal article" date="2021" name="PeerJ">
        <title>Extensive microbial diversity within the chicken gut microbiome revealed by metagenomics and culture.</title>
        <authorList>
            <person name="Gilroy R."/>
            <person name="Ravi A."/>
            <person name="Getino M."/>
            <person name="Pursley I."/>
            <person name="Horton D.L."/>
            <person name="Alikhan N.F."/>
            <person name="Baker D."/>
            <person name="Gharbi K."/>
            <person name="Hall N."/>
            <person name="Watson M."/>
            <person name="Adriaenssens E.M."/>
            <person name="Foster-Nyarko E."/>
            <person name="Jarju S."/>
            <person name="Secka A."/>
            <person name="Antonio M."/>
            <person name="Oren A."/>
            <person name="Chaudhuri R.R."/>
            <person name="La Ragione R."/>
            <person name="Hildebrand F."/>
            <person name="Pallen M.J."/>
        </authorList>
    </citation>
    <scope>NUCLEOTIDE SEQUENCE</scope>
    <source>
        <strain evidence="13">ChiBcec2-4451</strain>
    </source>
</reference>
<feature type="active site" description="Proton acceptor" evidence="7">
    <location>
        <position position="121"/>
    </location>
</feature>
<evidence type="ECO:0000256" key="1">
    <source>
        <dbReference type="ARBA" id="ARBA00007164"/>
    </source>
</evidence>
<sequence length="372" mass="39645">MSQRKRLSKAARRRRQRNRRIAMFIVGLLIVGAVWFGILLFLNGRKEDSAREPITSGQENEPEATGTPVPTETPTPTPEPLPAVDMSGINSTSGILVRLSDGQTVAEKDADVQIYPASMTKMMTAIVAIENLSDLNQTITLSQELFAPLYEEGASMAGFAPGDQVTAMDLLYGVILPSGAECCLGLAEQIAGSESAFADMMNAKAQELGMTATHFVTSTGLHDPEHYTTVRDLTKLMTYALQNETFRTIFCTKQYTTSPVASAPEGLSFSSSMFDRMESPAVNGGEIEGGKTGYTSDAGLCLASLAVVDGTEYICVTAGAQGNTWTEPYHVYDAQNIYNQIDPSAGNTGDQPAGEDAAASDTVSDASSDTEA</sequence>
<dbReference type="GO" id="GO:0009002">
    <property type="term" value="F:serine-type D-Ala-D-Ala carboxypeptidase activity"/>
    <property type="evidence" value="ECO:0007669"/>
    <property type="project" value="InterPro"/>
</dbReference>
<gene>
    <name evidence="13" type="ORF">IAA63_09520</name>
</gene>
<comment type="caution">
    <text evidence="13">The sequence shown here is derived from an EMBL/GenBank/DDBJ whole genome shotgun (WGS) entry which is preliminary data.</text>
</comment>
<dbReference type="GO" id="GO:0071555">
    <property type="term" value="P:cell wall organization"/>
    <property type="evidence" value="ECO:0007669"/>
    <property type="project" value="UniProtKB-KW"/>
</dbReference>
<evidence type="ECO:0000256" key="2">
    <source>
        <dbReference type="ARBA" id="ARBA00022729"/>
    </source>
</evidence>
<evidence type="ECO:0000313" key="13">
    <source>
        <dbReference type="EMBL" id="HIV13361.1"/>
    </source>
</evidence>
<feature type="compositionally biased region" description="Pro residues" evidence="10">
    <location>
        <begin position="71"/>
        <end position="81"/>
    </location>
</feature>
<dbReference type="GO" id="GO:0006508">
    <property type="term" value="P:proteolysis"/>
    <property type="evidence" value="ECO:0007669"/>
    <property type="project" value="InterPro"/>
</dbReference>
<dbReference type="Proteomes" id="UP000886723">
    <property type="component" value="Unassembled WGS sequence"/>
</dbReference>
<keyword evidence="5" id="KW-0573">Peptidoglycan synthesis</keyword>
<accession>A0A9D1T6L7</accession>
<dbReference type="GO" id="GO:0008360">
    <property type="term" value="P:regulation of cell shape"/>
    <property type="evidence" value="ECO:0007669"/>
    <property type="project" value="UniProtKB-KW"/>
</dbReference>
<feature type="binding site" evidence="8">
    <location>
        <position position="291"/>
    </location>
    <ligand>
        <name>substrate</name>
    </ligand>
</feature>
<dbReference type="GO" id="GO:0009252">
    <property type="term" value="P:peptidoglycan biosynthetic process"/>
    <property type="evidence" value="ECO:0007669"/>
    <property type="project" value="UniProtKB-KW"/>
</dbReference>
<evidence type="ECO:0000256" key="9">
    <source>
        <dbReference type="RuleBase" id="RU004016"/>
    </source>
</evidence>
<dbReference type="PANTHER" id="PTHR21581:SF6">
    <property type="entry name" value="TRAFFICKING PROTEIN PARTICLE COMPLEX SUBUNIT 12"/>
    <property type="match status" value="1"/>
</dbReference>
<keyword evidence="3" id="KW-0378">Hydrolase</keyword>
<evidence type="ECO:0000256" key="7">
    <source>
        <dbReference type="PIRSR" id="PIRSR618044-1"/>
    </source>
</evidence>
<evidence type="ECO:0000256" key="3">
    <source>
        <dbReference type="ARBA" id="ARBA00022801"/>
    </source>
</evidence>
<evidence type="ECO:0000313" key="14">
    <source>
        <dbReference type="Proteomes" id="UP000886723"/>
    </source>
</evidence>
<organism evidence="13 14">
    <name type="scientific">Candidatus Pullilachnospira stercoravium</name>
    <dbReference type="NCBI Taxonomy" id="2840913"/>
    <lineage>
        <taxon>Bacteria</taxon>
        <taxon>Bacillati</taxon>
        <taxon>Bacillota</taxon>
        <taxon>Clostridia</taxon>
        <taxon>Lachnospirales</taxon>
        <taxon>Lachnospiraceae</taxon>
        <taxon>Lachnospiraceae incertae sedis</taxon>
        <taxon>Candidatus Pullilachnospira</taxon>
    </lineage>
</organism>
<dbReference type="Pfam" id="PF00768">
    <property type="entry name" value="Peptidase_S11"/>
    <property type="match status" value="1"/>
</dbReference>
<keyword evidence="11" id="KW-0472">Membrane</keyword>
<feature type="compositionally biased region" description="Low complexity" evidence="10">
    <location>
        <begin position="356"/>
        <end position="372"/>
    </location>
</feature>
<keyword evidence="11" id="KW-0812">Transmembrane</keyword>
<evidence type="ECO:0000256" key="6">
    <source>
        <dbReference type="ARBA" id="ARBA00023316"/>
    </source>
</evidence>
<keyword evidence="13" id="KW-0121">Carboxypeptidase</keyword>
<dbReference type="SUPFAM" id="SSF56601">
    <property type="entry name" value="beta-lactamase/transpeptidase-like"/>
    <property type="match status" value="1"/>
</dbReference>
<dbReference type="InterPro" id="IPR012338">
    <property type="entry name" value="Beta-lactam/transpept-like"/>
</dbReference>
<dbReference type="AlphaFoldDB" id="A0A9D1T6L7"/>
<dbReference type="PANTHER" id="PTHR21581">
    <property type="entry name" value="D-ALANYL-D-ALANINE CARBOXYPEPTIDASE"/>
    <property type="match status" value="1"/>
</dbReference>
<feature type="transmembrane region" description="Helical" evidence="11">
    <location>
        <begin position="21"/>
        <end position="42"/>
    </location>
</feature>
<dbReference type="InterPro" id="IPR018044">
    <property type="entry name" value="Peptidase_S11"/>
</dbReference>
<comment type="similarity">
    <text evidence="1 9">Belongs to the peptidase S11 family.</text>
</comment>
<evidence type="ECO:0000256" key="4">
    <source>
        <dbReference type="ARBA" id="ARBA00022960"/>
    </source>
</evidence>
<evidence type="ECO:0000256" key="5">
    <source>
        <dbReference type="ARBA" id="ARBA00022984"/>
    </source>
</evidence>
<feature type="region of interest" description="Disordered" evidence="10">
    <location>
        <begin position="342"/>
        <end position="372"/>
    </location>
</feature>
<keyword evidence="11" id="KW-1133">Transmembrane helix</keyword>
<dbReference type="Gene3D" id="3.40.710.10">
    <property type="entry name" value="DD-peptidase/beta-lactamase superfamily"/>
    <property type="match status" value="1"/>
</dbReference>
<dbReference type="EMBL" id="DVON01000199">
    <property type="protein sequence ID" value="HIV13361.1"/>
    <property type="molecule type" value="Genomic_DNA"/>
</dbReference>
<dbReference type="InterPro" id="IPR001967">
    <property type="entry name" value="Peptidase_S11_N"/>
</dbReference>
<name>A0A9D1T6L7_9FIRM</name>
<evidence type="ECO:0000256" key="10">
    <source>
        <dbReference type="SAM" id="MobiDB-lite"/>
    </source>
</evidence>
<feature type="domain" description="Peptidase S11 D-alanyl-D-alanine carboxypeptidase A N-terminal" evidence="12">
    <location>
        <begin position="88"/>
        <end position="321"/>
    </location>
</feature>
<reference evidence="13" key="1">
    <citation type="submission" date="2020-10" db="EMBL/GenBank/DDBJ databases">
        <authorList>
            <person name="Gilroy R."/>
        </authorList>
    </citation>
    <scope>NUCLEOTIDE SEQUENCE</scope>
    <source>
        <strain evidence="13">ChiBcec2-4451</strain>
    </source>
</reference>
<feature type="active site" description="Acyl-ester intermediate" evidence="7">
    <location>
        <position position="118"/>
    </location>
</feature>
<feature type="active site" evidence="7">
    <location>
        <position position="178"/>
    </location>
</feature>
<evidence type="ECO:0000259" key="12">
    <source>
        <dbReference type="Pfam" id="PF00768"/>
    </source>
</evidence>
<keyword evidence="6" id="KW-0961">Cell wall biogenesis/degradation</keyword>
<proteinExistence type="inferred from homology"/>